<dbReference type="Pfam" id="PF13340">
    <property type="entry name" value="DUF4096"/>
    <property type="match status" value="1"/>
</dbReference>
<evidence type="ECO:0000313" key="2">
    <source>
        <dbReference type="EMBL" id="CAA9260135.1"/>
    </source>
</evidence>
<sequence length="109" mass="12508">MARLFWLLDEVWTAIEPHLPRGRPGKPRVDDRRVISGILHVLKTGCRWRETPAAYGPLATAYNRFNRWSQRDLWQCLLAKMAASGDVPEELSLDSSHVCHRSLTMRTAP</sequence>
<name>A0A6J4IVA6_9PROT</name>
<proteinExistence type="predicted"/>
<accession>A0A6J4IVA6</accession>
<evidence type="ECO:0000259" key="1">
    <source>
        <dbReference type="Pfam" id="PF13340"/>
    </source>
</evidence>
<reference evidence="2" key="1">
    <citation type="submission" date="2020-02" db="EMBL/GenBank/DDBJ databases">
        <authorList>
            <person name="Meier V. D."/>
        </authorList>
    </citation>
    <scope>NUCLEOTIDE SEQUENCE</scope>
    <source>
        <strain evidence="2">AVDCRST_MAG27</strain>
    </source>
</reference>
<dbReference type="PANTHER" id="PTHR46637:SF1">
    <property type="entry name" value="BLL5188 PROTEIN"/>
    <property type="match status" value="1"/>
</dbReference>
<dbReference type="AlphaFoldDB" id="A0A6J4IVA6"/>
<dbReference type="EMBL" id="CADCTD010000116">
    <property type="protein sequence ID" value="CAA9260135.1"/>
    <property type="molecule type" value="Genomic_DNA"/>
</dbReference>
<dbReference type="InterPro" id="IPR025161">
    <property type="entry name" value="IS402-like_dom"/>
</dbReference>
<feature type="domain" description="Insertion element IS402-like" evidence="1">
    <location>
        <begin position="8"/>
        <end position="77"/>
    </location>
</feature>
<protein>
    <submittedName>
        <fullName evidence="2">Mobile element protein</fullName>
    </submittedName>
</protein>
<organism evidence="2">
    <name type="scientific">uncultured Craurococcus sp</name>
    <dbReference type="NCBI Taxonomy" id="1135998"/>
    <lineage>
        <taxon>Bacteria</taxon>
        <taxon>Pseudomonadati</taxon>
        <taxon>Pseudomonadota</taxon>
        <taxon>Alphaproteobacteria</taxon>
        <taxon>Acetobacterales</taxon>
        <taxon>Acetobacteraceae</taxon>
        <taxon>Craurococcus</taxon>
        <taxon>environmental samples</taxon>
    </lineage>
</organism>
<dbReference type="InterPro" id="IPR052909">
    <property type="entry name" value="Transposase_6_like"/>
</dbReference>
<dbReference type="PANTHER" id="PTHR46637">
    <property type="entry name" value="TIS1421-TRANSPOSASE PROTEIN A"/>
    <property type="match status" value="1"/>
</dbReference>
<gene>
    <name evidence="2" type="ORF">AVDCRST_MAG27-2496</name>
</gene>